<evidence type="ECO:0000256" key="5">
    <source>
        <dbReference type="ARBA" id="ARBA00022723"/>
    </source>
</evidence>
<dbReference type="GO" id="GO:0052716">
    <property type="term" value="F:hydroquinone:oxygen oxidoreductase activity"/>
    <property type="evidence" value="ECO:0007669"/>
    <property type="project" value="UniProtKB-EC"/>
</dbReference>
<dbReference type="InterPro" id="IPR001117">
    <property type="entry name" value="Cu-oxidase_2nd"/>
</dbReference>
<evidence type="ECO:0000256" key="3">
    <source>
        <dbReference type="ARBA" id="ARBA00010609"/>
    </source>
</evidence>
<dbReference type="InterPro" id="IPR045087">
    <property type="entry name" value="Cu-oxidase_fam"/>
</dbReference>
<evidence type="ECO:0000256" key="9">
    <source>
        <dbReference type="ARBA" id="ARBA00023008"/>
    </source>
</evidence>
<dbReference type="AlphaFoldDB" id="A0A9W9P8M4"/>
<evidence type="ECO:0000256" key="11">
    <source>
        <dbReference type="ARBA" id="ARBA00023180"/>
    </source>
</evidence>
<comment type="caution">
    <text evidence="16">The sequence shown here is derived from an EMBL/GenBank/DDBJ whole genome shotgun (WGS) entry which is preliminary data.</text>
</comment>
<dbReference type="Pfam" id="PF00394">
    <property type="entry name" value="Cu-oxidase"/>
    <property type="match status" value="1"/>
</dbReference>
<evidence type="ECO:0000256" key="12">
    <source>
        <dbReference type="ARBA" id="ARBA00023185"/>
    </source>
</evidence>
<dbReference type="CDD" id="cd13854">
    <property type="entry name" value="CuRO_1_MaLCC_like"/>
    <property type="match status" value="1"/>
</dbReference>
<dbReference type="GeneID" id="83201132"/>
<gene>
    <name evidence="16" type="ORF">N7468_004532</name>
</gene>
<keyword evidence="5" id="KW-0479">Metal-binding</keyword>
<proteinExistence type="inferred from homology"/>
<keyword evidence="11" id="KW-0325">Glycoprotein</keyword>
<dbReference type="FunFam" id="2.60.40.420:FF:000021">
    <property type="entry name" value="Extracellular dihydrogeodin oxidase/laccase"/>
    <property type="match status" value="1"/>
</dbReference>
<keyword evidence="6" id="KW-0732">Signal</keyword>
<dbReference type="PANTHER" id="PTHR11709">
    <property type="entry name" value="MULTI-COPPER OXIDASE"/>
    <property type="match status" value="1"/>
</dbReference>
<dbReference type="InterPro" id="IPR008972">
    <property type="entry name" value="Cupredoxin"/>
</dbReference>
<dbReference type="Gene3D" id="2.60.40.420">
    <property type="entry name" value="Cupredoxins - blue copper proteins"/>
    <property type="match status" value="3"/>
</dbReference>
<evidence type="ECO:0000259" key="15">
    <source>
        <dbReference type="Pfam" id="PF07732"/>
    </source>
</evidence>
<dbReference type="Pfam" id="PF07732">
    <property type="entry name" value="Cu-oxidase_3"/>
    <property type="match status" value="1"/>
</dbReference>
<comment type="catalytic activity">
    <reaction evidence="1">
        <text>4 hydroquinone + O2 = 4 benzosemiquinone + 2 H2O</text>
        <dbReference type="Rhea" id="RHEA:11276"/>
        <dbReference type="ChEBI" id="CHEBI:15377"/>
        <dbReference type="ChEBI" id="CHEBI:15379"/>
        <dbReference type="ChEBI" id="CHEBI:17594"/>
        <dbReference type="ChEBI" id="CHEBI:17977"/>
        <dbReference type="EC" id="1.10.3.2"/>
    </reaction>
</comment>
<dbReference type="FunFam" id="2.60.40.420:FF:000046">
    <property type="entry name" value="Multicopper oxidase"/>
    <property type="match status" value="1"/>
</dbReference>
<keyword evidence="8" id="KW-0560">Oxidoreductase</keyword>
<dbReference type="GO" id="GO:0005507">
    <property type="term" value="F:copper ion binding"/>
    <property type="evidence" value="ECO:0007669"/>
    <property type="project" value="InterPro"/>
</dbReference>
<sequence>MRLHTVLSWVYALGGNSVYHTMARDSSSGPPSKAQEMINTDYTTVVPDTGVTREYWLAIDELNLAPDGVSRPVMAVNGTIPGPTIYADWGDEVVIHVTNNLHHAENGTSIHWHGIRQNYTNQNDGVVSVTQCPSPPGSTFTYKWRAVQYGSTWYHSHIGLQAWEGVFGGVVINGPASANYDHDVGTVILSDWSHQTADELYTYAQTVGPVPMDNGLINGTNVWNNQGSRFQMKVQKNQSYRIRLVNAAIDTVFKFMIDNHTLTVISSDLVPIKPYTADFVTIAMGQRYDVIVTANQQRIADDFWIRSIPQTACSANNSRIDDIKGILHYNHRAGTPTTSAWDYVDGCIDETNLVPVVAKNVGTADFMTLEDVTLGSNADDLFRWELNSTTMLVSWEDPTLLQIHENTTSFPASSGVIELPQANEWFYLFINTSFVVTHPVHLHGHDFFILSQGPNPYNGTLNTKNPPRRDTALLEGQGHLLIAFQTDNPGAWLMHCHIGWHVEEGFALQFVERESEIEDVIDYKSLKSNCGSWRAYDTKFDIQQIDSGV</sequence>
<dbReference type="CDD" id="cd13880">
    <property type="entry name" value="CuRO_2_MaLCC_like"/>
    <property type="match status" value="1"/>
</dbReference>
<dbReference type="EMBL" id="JAPQKS010000003">
    <property type="protein sequence ID" value="KAJ5239913.1"/>
    <property type="molecule type" value="Genomic_DNA"/>
</dbReference>
<evidence type="ECO:0000313" key="17">
    <source>
        <dbReference type="Proteomes" id="UP001150941"/>
    </source>
</evidence>
<dbReference type="CDD" id="cd13901">
    <property type="entry name" value="CuRO_3_MaLCC_like"/>
    <property type="match status" value="1"/>
</dbReference>
<dbReference type="OrthoDB" id="2121828at2759"/>
<evidence type="ECO:0000256" key="8">
    <source>
        <dbReference type="ARBA" id="ARBA00023002"/>
    </source>
</evidence>
<evidence type="ECO:0000259" key="14">
    <source>
        <dbReference type="Pfam" id="PF07731"/>
    </source>
</evidence>
<evidence type="ECO:0000256" key="10">
    <source>
        <dbReference type="ARBA" id="ARBA00023157"/>
    </source>
</evidence>
<dbReference type="Pfam" id="PF07731">
    <property type="entry name" value="Cu-oxidase_2"/>
    <property type="match status" value="1"/>
</dbReference>
<keyword evidence="9" id="KW-0186">Copper</keyword>
<dbReference type="PANTHER" id="PTHR11709:SF502">
    <property type="entry name" value="MULTICOPPER OXIDASE"/>
    <property type="match status" value="1"/>
</dbReference>
<evidence type="ECO:0000256" key="1">
    <source>
        <dbReference type="ARBA" id="ARBA00000349"/>
    </source>
</evidence>
<evidence type="ECO:0000256" key="4">
    <source>
        <dbReference type="ARBA" id="ARBA00012297"/>
    </source>
</evidence>
<reference evidence="16" key="1">
    <citation type="submission" date="2022-11" db="EMBL/GenBank/DDBJ databases">
        <authorList>
            <person name="Petersen C."/>
        </authorList>
    </citation>
    <scope>NUCLEOTIDE SEQUENCE</scope>
    <source>
        <strain evidence="16">IBT 19713</strain>
    </source>
</reference>
<feature type="domain" description="Plastocyanin-like" evidence="14">
    <location>
        <begin position="394"/>
        <end position="514"/>
    </location>
</feature>
<evidence type="ECO:0000256" key="6">
    <source>
        <dbReference type="ARBA" id="ARBA00022729"/>
    </source>
</evidence>
<dbReference type="GO" id="GO:0046274">
    <property type="term" value="P:lignin catabolic process"/>
    <property type="evidence" value="ECO:0007669"/>
    <property type="project" value="UniProtKB-KW"/>
</dbReference>
<name>A0A9W9P8M4_9EURO</name>
<reference evidence="16" key="2">
    <citation type="journal article" date="2023" name="IMA Fungus">
        <title>Comparative genomic study of the Penicillium genus elucidates a diverse pangenome and 15 lateral gene transfer events.</title>
        <authorList>
            <person name="Petersen C."/>
            <person name="Sorensen T."/>
            <person name="Nielsen M.R."/>
            <person name="Sondergaard T.E."/>
            <person name="Sorensen J.L."/>
            <person name="Fitzpatrick D.A."/>
            <person name="Frisvad J.C."/>
            <person name="Nielsen K.L."/>
        </authorList>
    </citation>
    <scope>NUCLEOTIDE SEQUENCE</scope>
    <source>
        <strain evidence="16">IBT 19713</strain>
    </source>
</reference>
<dbReference type="EC" id="1.10.3.2" evidence="4"/>
<evidence type="ECO:0000313" key="16">
    <source>
        <dbReference type="EMBL" id="KAJ5239913.1"/>
    </source>
</evidence>
<keyword evidence="17" id="KW-1185">Reference proteome</keyword>
<protein>
    <recommendedName>
        <fullName evidence="4">laccase</fullName>
        <ecNumber evidence="4">1.10.3.2</ecNumber>
    </recommendedName>
</protein>
<comment type="similarity">
    <text evidence="3">Belongs to the multicopper oxidase family.</text>
</comment>
<evidence type="ECO:0000259" key="13">
    <source>
        <dbReference type="Pfam" id="PF00394"/>
    </source>
</evidence>
<keyword evidence="10" id="KW-1015">Disulfide bond</keyword>
<dbReference type="InterPro" id="IPR011706">
    <property type="entry name" value="Cu-oxidase_C"/>
</dbReference>
<keyword evidence="12" id="KW-0439">Lignin degradation</keyword>
<feature type="domain" description="Plastocyanin-like" evidence="15">
    <location>
        <begin position="63"/>
        <end position="176"/>
    </location>
</feature>
<dbReference type="FunFam" id="2.60.40.420:FF:000038">
    <property type="entry name" value="Extracellular dihydrogeodin oxidase/laccase"/>
    <property type="match status" value="1"/>
</dbReference>
<organism evidence="16 17">
    <name type="scientific">Penicillium chermesinum</name>
    <dbReference type="NCBI Taxonomy" id="63820"/>
    <lineage>
        <taxon>Eukaryota</taxon>
        <taxon>Fungi</taxon>
        <taxon>Dikarya</taxon>
        <taxon>Ascomycota</taxon>
        <taxon>Pezizomycotina</taxon>
        <taxon>Eurotiomycetes</taxon>
        <taxon>Eurotiomycetidae</taxon>
        <taxon>Eurotiales</taxon>
        <taxon>Aspergillaceae</taxon>
        <taxon>Penicillium</taxon>
    </lineage>
</organism>
<accession>A0A9W9P8M4</accession>
<dbReference type="InterPro" id="IPR011707">
    <property type="entry name" value="Cu-oxidase-like_N"/>
</dbReference>
<feature type="domain" description="Plastocyanin-like" evidence="13">
    <location>
        <begin position="186"/>
        <end position="329"/>
    </location>
</feature>
<dbReference type="SUPFAM" id="SSF49503">
    <property type="entry name" value="Cupredoxins"/>
    <property type="match status" value="3"/>
</dbReference>
<dbReference type="RefSeq" id="XP_058332832.1">
    <property type="nucleotide sequence ID" value="XM_058473829.1"/>
</dbReference>
<dbReference type="Proteomes" id="UP001150941">
    <property type="component" value="Unassembled WGS sequence"/>
</dbReference>
<evidence type="ECO:0000256" key="2">
    <source>
        <dbReference type="ARBA" id="ARBA00001935"/>
    </source>
</evidence>
<keyword evidence="7" id="KW-0677">Repeat</keyword>
<comment type="cofactor">
    <cofactor evidence="2">
        <name>Cu cation</name>
        <dbReference type="ChEBI" id="CHEBI:23378"/>
    </cofactor>
</comment>
<evidence type="ECO:0000256" key="7">
    <source>
        <dbReference type="ARBA" id="ARBA00022737"/>
    </source>
</evidence>